<keyword evidence="2" id="KW-1185">Reference proteome</keyword>
<reference evidence="1 2" key="1">
    <citation type="submission" date="2020-03" db="EMBL/GenBank/DDBJ databases">
        <authorList>
            <person name="Zhu W."/>
        </authorList>
    </citation>
    <scope>NUCLEOTIDE SEQUENCE [LARGE SCALE GENOMIC DNA]</scope>
    <source>
        <strain evidence="1 2">323-1</strain>
    </source>
</reference>
<name>A0A6G8RZK3_9GAMM</name>
<sequence>MTYSLEQSHDTWMNAYYLGKIDILKKYEHPHLKVLFRDSGIIETQLDRYERIRHAIQNGVWKPKKYDIDIEEFEYNEQNTRCKISMKSANGRLILEELWTFEASWKILALNV</sequence>
<evidence type="ECO:0000313" key="2">
    <source>
        <dbReference type="Proteomes" id="UP000502297"/>
    </source>
</evidence>
<dbReference type="AlphaFoldDB" id="A0A6G8RZK3"/>
<proteinExistence type="predicted"/>
<protein>
    <recommendedName>
        <fullName evidence="3">NTF2 fold immunity protein domain-containing protein</fullName>
    </recommendedName>
</protein>
<dbReference type="EMBL" id="CP049801">
    <property type="protein sequence ID" value="QIO07382.1"/>
    <property type="molecule type" value="Genomic_DNA"/>
</dbReference>
<dbReference type="KEGG" id="asha:G8E00_16265"/>
<gene>
    <name evidence="1" type="ORF">G8E00_16265</name>
</gene>
<dbReference type="Proteomes" id="UP000502297">
    <property type="component" value="Chromosome"/>
</dbReference>
<dbReference type="RefSeq" id="WP_166226327.1">
    <property type="nucleotide sequence ID" value="NZ_CP049801.1"/>
</dbReference>
<evidence type="ECO:0008006" key="3">
    <source>
        <dbReference type="Google" id="ProtNLM"/>
    </source>
</evidence>
<accession>A0A6G8RZK3</accession>
<organism evidence="1 2">
    <name type="scientific">Acinetobacter shaoyimingii</name>
    <dbReference type="NCBI Taxonomy" id="2715164"/>
    <lineage>
        <taxon>Bacteria</taxon>
        <taxon>Pseudomonadati</taxon>
        <taxon>Pseudomonadota</taxon>
        <taxon>Gammaproteobacteria</taxon>
        <taxon>Moraxellales</taxon>
        <taxon>Moraxellaceae</taxon>
        <taxon>Acinetobacter</taxon>
    </lineage>
</organism>
<evidence type="ECO:0000313" key="1">
    <source>
        <dbReference type="EMBL" id="QIO07382.1"/>
    </source>
</evidence>